<name>A0ABT3EE74_9FLAO</name>
<evidence type="ECO:0000256" key="9">
    <source>
        <dbReference type="RuleBase" id="RU363036"/>
    </source>
</evidence>
<dbReference type="InterPro" id="IPR014729">
    <property type="entry name" value="Rossmann-like_a/b/a_fold"/>
</dbReference>
<comment type="caution">
    <text evidence="10">The sequence shown here is derived from an EMBL/GenBank/DDBJ whole genome shotgun (WGS) entry which is preliminary data.</text>
</comment>
<evidence type="ECO:0000313" key="10">
    <source>
        <dbReference type="EMBL" id="MCW1146877.1"/>
    </source>
</evidence>
<evidence type="ECO:0000256" key="6">
    <source>
        <dbReference type="ARBA" id="ARBA00022917"/>
    </source>
</evidence>
<keyword evidence="6 9" id="KW-0648">Protein biosynthesis</keyword>
<dbReference type="CDD" id="cd00806">
    <property type="entry name" value="TrpRS_core"/>
    <property type="match status" value="1"/>
</dbReference>
<sequence>MAKILTGVQSTGTPHLGNLLGAIIPAIQMANNPDNESFLFIADLHSITQIKNGAELRQNTYSTAAAWLACGLDTNKIVFYRQSDVPQTTELSWYLSCFFPFQRLTLAHSFKDKADRLEDVNAGLFTYPMLMAADILLYDANIVPVGKDQMQHIEITRDVASRFNHQMGETFVLPEGKTSEDTMLIPGTDGQKMSKSRNNFINIFVDDKALRKQIMGIQTDSTALEDPKNPDTCNCFALYKLLATTEQTEVMKANYLGGNYGYGHAKQALFELIVEKFKTEREKYNYYINNLEEVDKLLLEGAAKASAVANGVLKRVREKLGY</sequence>
<gene>
    <name evidence="10" type="primary">trpS</name>
    <name evidence="10" type="ORF">OJ995_01410</name>
</gene>
<accession>A0ABT3EE74</accession>
<evidence type="ECO:0000256" key="2">
    <source>
        <dbReference type="ARBA" id="ARBA00013161"/>
    </source>
</evidence>
<dbReference type="Gene3D" id="3.40.50.620">
    <property type="entry name" value="HUPs"/>
    <property type="match status" value="1"/>
</dbReference>
<keyword evidence="7 9" id="KW-0030">Aminoacyl-tRNA synthetase</keyword>
<dbReference type="Pfam" id="PF00579">
    <property type="entry name" value="tRNA-synt_1b"/>
    <property type="match status" value="1"/>
</dbReference>
<keyword evidence="4 9" id="KW-0547">Nucleotide-binding</keyword>
<dbReference type="PANTHER" id="PTHR43766">
    <property type="entry name" value="TRYPTOPHAN--TRNA LIGASE, MITOCHONDRIAL"/>
    <property type="match status" value="1"/>
</dbReference>
<dbReference type="RefSeq" id="WP_264367803.1">
    <property type="nucleotide sequence ID" value="NZ_JAPCIO010000001.1"/>
</dbReference>
<dbReference type="NCBIfam" id="TIGR00233">
    <property type="entry name" value="trpS"/>
    <property type="match status" value="1"/>
</dbReference>
<dbReference type="InterPro" id="IPR050203">
    <property type="entry name" value="Trp-tRNA_synthetase"/>
</dbReference>
<organism evidence="10 11">
    <name type="scientific">Flavobacterium lacisediminis</name>
    <dbReference type="NCBI Taxonomy" id="2989705"/>
    <lineage>
        <taxon>Bacteria</taxon>
        <taxon>Pseudomonadati</taxon>
        <taxon>Bacteroidota</taxon>
        <taxon>Flavobacteriia</taxon>
        <taxon>Flavobacteriales</taxon>
        <taxon>Flavobacteriaceae</taxon>
        <taxon>Flavobacterium</taxon>
    </lineage>
</organism>
<protein>
    <recommendedName>
        <fullName evidence="2 8">Tryptophan--tRNA ligase</fullName>
        <ecNumber evidence="2 8">6.1.1.2</ecNumber>
    </recommendedName>
</protein>
<evidence type="ECO:0000256" key="4">
    <source>
        <dbReference type="ARBA" id="ARBA00022741"/>
    </source>
</evidence>
<keyword evidence="3 9" id="KW-0436">Ligase</keyword>
<dbReference type="PANTHER" id="PTHR43766:SF1">
    <property type="entry name" value="TRYPTOPHAN--TRNA LIGASE, MITOCHONDRIAL"/>
    <property type="match status" value="1"/>
</dbReference>
<evidence type="ECO:0000256" key="3">
    <source>
        <dbReference type="ARBA" id="ARBA00022598"/>
    </source>
</evidence>
<dbReference type="EC" id="6.1.1.2" evidence="2 8"/>
<dbReference type="GO" id="GO:0004830">
    <property type="term" value="F:tryptophan-tRNA ligase activity"/>
    <property type="evidence" value="ECO:0007669"/>
    <property type="project" value="UniProtKB-EC"/>
</dbReference>
<dbReference type="InterPro" id="IPR002305">
    <property type="entry name" value="aa-tRNA-synth_Ic"/>
</dbReference>
<dbReference type="EMBL" id="JAPCIO010000001">
    <property type="protein sequence ID" value="MCW1146877.1"/>
    <property type="molecule type" value="Genomic_DNA"/>
</dbReference>
<keyword evidence="11" id="KW-1185">Reference proteome</keyword>
<evidence type="ECO:0000256" key="8">
    <source>
        <dbReference type="NCBIfam" id="TIGR00233"/>
    </source>
</evidence>
<dbReference type="PRINTS" id="PR01039">
    <property type="entry name" value="TRNASYNTHTRP"/>
</dbReference>
<comment type="similarity">
    <text evidence="1 9">Belongs to the class-I aminoacyl-tRNA synthetase family.</text>
</comment>
<dbReference type="InterPro" id="IPR002306">
    <property type="entry name" value="Trp-tRNA-ligase"/>
</dbReference>
<dbReference type="Gene3D" id="1.10.240.10">
    <property type="entry name" value="Tyrosyl-Transfer RNA Synthetase"/>
    <property type="match status" value="1"/>
</dbReference>
<dbReference type="SUPFAM" id="SSF52374">
    <property type="entry name" value="Nucleotidylyl transferase"/>
    <property type="match status" value="1"/>
</dbReference>
<evidence type="ECO:0000256" key="7">
    <source>
        <dbReference type="ARBA" id="ARBA00023146"/>
    </source>
</evidence>
<reference evidence="10" key="1">
    <citation type="submission" date="2022-10" db="EMBL/GenBank/DDBJ databases">
        <title>Flavobacterium sp. nov., a bacterium isolated from lake sediment.</title>
        <authorList>
            <person name="Qu J.-H."/>
        </authorList>
    </citation>
    <scope>NUCLEOTIDE SEQUENCE</scope>
    <source>
        <strain evidence="10">TH16-21</strain>
    </source>
</reference>
<proteinExistence type="inferred from homology"/>
<evidence type="ECO:0000256" key="1">
    <source>
        <dbReference type="ARBA" id="ARBA00005594"/>
    </source>
</evidence>
<evidence type="ECO:0000313" key="11">
    <source>
        <dbReference type="Proteomes" id="UP001165677"/>
    </source>
</evidence>
<keyword evidence="5 9" id="KW-0067">ATP-binding</keyword>
<evidence type="ECO:0000256" key="5">
    <source>
        <dbReference type="ARBA" id="ARBA00022840"/>
    </source>
</evidence>
<dbReference type="Proteomes" id="UP001165677">
    <property type="component" value="Unassembled WGS sequence"/>
</dbReference>